<evidence type="ECO:0000256" key="2">
    <source>
        <dbReference type="ARBA" id="ARBA00023315"/>
    </source>
</evidence>
<organism evidence="4 5">
    <name type="scientific">Paenibacillus solanacearum</name>
    <dbReference type="NCBI Taxonomy" id="2048548"/>
    <lineage>
        <taxon>Bacteria</taxon>
        <taxon>Bacillati</taxon>
        <taxon>Bacillota</taxon>
        <taxon>Bacilli</taxon>
        <taxon>Bacillales</taxon>
        <taxon>Paenibacillaceae</taxon>
        <taxon>Paenibacillus</taxon>
    </lineage>
</organism>
<comment type="caution">
    <text evidence="4">The sequence shown here is derived from an EMBL/GenBank/DDBJ whole genome shotgun (WGS) entry which is preliminary data.</text>
</comment>
<feature type="domain" description="N-acetyltransferase" evidence="3">
    <location>
        <begin position="1"/>
        <end position="131"/>
    </location>
</feature>
<dbReference type="RefSeq" id="WP_218095701.1">
    <property type="nucleotide sequence ID" value="NZ_CAJVAS010000052.1"/>
</dbReference>
<dbReference type="GO" id="GO:0005737">
    <property type="term" value="C:cytoplasm"/>
    <property type="evidence" value="ECO:0007669"/>
    <property type="project" value="TreeGrafter"/>
</dbReference>
<keyword evidence="1" id="KW-0808">Transferase</keyword>
<keyword evidence="5" id="KW-1185">Reference proteome</keyword>
<proteinExistence type="predicted"/>
<evidence type="ECO:0000313" key="5">
    <source>
        <dbReference type="Proteomes" id="UP000693672"/>
    </source>
</evidence>
<evidence type="ECO:0000259" key="3">
    <source>
        <dbReference type="PROSITE" id="PS51186"/>
    </source>
</evidence>
<dbReference type="EMBL" id="CAJVAS010000052">
    <property type="protein sequence ID" value="CAG7650164.1"/>
    <property type="molecule type" value="Genomic_DNA"/>
</dbReference>
<keyword evidence="2" id="KW-0012">Acyltransferase</keyword>
<gene>
    <name evidence="4" type="ORF">PAESOLCIP111_06018</name>
</gene>
<evidence type="ECO:0000256" key="1">
    <source>
        <dbReference type="ARBA" id="ARBA00022679"/>
    </source>
</evidence>
<dbReference type="Proteomes" id="UP000693672">
    <property type="component" value="Unassembled WGS sequence"/>
</dbReference>
<dbReference type="AlphaFoldDB" id="A0A916NRV4"/>
<dbReference type="InterPro" id="IPR045039">
    <property type="entry name" value="NSI-like"/>
</dbReference>
<dbReference type="InterPro" id="IPR000182">
    <property type="entry name" value="GNAT_dom"/>
</dbReference>
<dbReference type="GO" id="GO:0008080">
    <property type="term" value="F:N-acetyltransferase activity"/>
    <property type="evidence" value="ECO:0007669"/>
    <property type="project" value="InterPro"/>
</dbReference>
<dbReference type="PANTHER" id="PTHR43626">
    <property type="entry name" value="ACYL-COA N-ACYLTRANSFERASE"/>
    <property type="match status" value="1"/>
</dbReference>
<dbReference type="PROSITE" id="PS51186">
    <property type="entry name" value="GNAT"/>
    <property type="match status" value="1"/>
</dbReference>
<name>A0A916NRV4_9BACL</name>
<dbReference type="CDD" id="cd04301">
    <property type="entry name" value="NAT_SF"/>
    <property type="match status" value="1"/>
</dbReference>
<dbReference type="PANTHER" id="PTHR43626:SF4">
    <property type="entry name" value="GCN5-RELATED N-ACETYLTRANSFERASE 2, CHLOROPLASTIC"/>
    <property type="match status" value="1"/>
</dbReference>
<accession>A0A916NRV4</accession>
<dbReference type="Pfam" id="PF00583">
    <property type="entry name" value="Acetyltransf_1"/>
    <property type="match status" value="1"/>
</dbReference>
<reference evidence="4" key="1">
    <citation type="submission" date="2021-06" db="EMBL/GenBank/DDBJ databases">
        <authorList>
            <person name="Criscuolo A."/>
        </authorList>
    </citation>
    <scope>NUCLEOTIDE SEQUENCE</scope>
    <source>
        <strain evidence="4">CIP111600</strain>
    </source>
</reference>
<sequence>MNYRFTEELPDLDALFALYDAVNWNEFLGLSKEQVSQATARSWYALHVYDGERLIGTGRVISDGVINGCLCGIAVHPHYQRQGIGSELVRRLVGQCRQHRLHVQLFCTEQTAAYYRKLGFEPFAIGMKHQG</sequence>
<protein>
    <recommendedName>
        <fullName evidence="3">N-acetyltransferase domain-containing protein</fullName>
    </recommendedName>
</protein>
<evidence type="ECO:0000313" key="4">
    <source>
        <dbReference type="EMBL" id="CAG7650164.1"/>
    </source>
</evidence>